<proteinExistence type="predicted"/>
<gene>
    <name evidence="1" type="ORF">SAMN05216388_102621</name>
</gene>
<reference evidence="2" key="1">
    <citation type="submission" date="2016-10" db="EMBL/GenBank/DDBJ databases">
        <authorList>
            <person name="Varghese N."/>
            <person name="Submissions S."/>
        </authorList>
    </citation>
    <scope>NUCLEOTIDE SEQUENCE [LARGE SCALE GENOMIC DNA]</scope>
    <source>
        <strain evidence="2">IBRC-M 10043</strain>
    </source>
</reference>
<name>A0A1H8U9B4_9EURY</name>
<sequence length="154" mass="16691">MPDNNATNSNSEDESLHCPNCGAVALELPVFSVNKGSARPVDRSVDLSPDTASYKFTGYEQARERPLFAEGGVYLYCQECSTLLVHEGRSLTIASAQHDVDEPFSGLAPVPISALQTLIEAADGTNGSPDAEQVETALQTIKPILDDWRNRRLK</sequence>
<organism evidence="1 2">
    <name type="scientific">Halorientalis persicus</name>
    <dbReference type="NCBI Taxonomy" id="1367881"/>
    <lineage>
        <taxon>Archaea</taxon>
        <taxon>Methanobacteriati</taxon>
        <taxon>Methanobacteriota</taxon>
        <taxon>Stenosarchaea group</taxon>
        <taxon>Halobacteria</taxon>
        <taxon>Halobacteriales</taxon>
        <taxon>Haloarculaceae</taxon>
        <taxon>Halorientalis</taxon>
    </lineage>
</organism>
<evidence type="ECO:0000313" key="1">
    <source>
        <dbReference type="EMBL" id="SEO99443.1"/>
    </source>
</evidence>
<protein>
    <submittedName>
        <fullName evidence="1">Uncharacterized protein</fullName>
    </submittedName>
</protein>
<accession>A0A1H8U9B4</accession>
<dbReference type="AlphaFoldDB" id="A0A1H8U9B4"/>
<dbReference type="EMBL" id="FOCX01000026">
    <property type="protein sequence ID" value="SEO99443.1"/>
    <property type="molecule type" value="Genomic_DNA"/>
</dbReference>
<keyword evidence="2" id="KW-1185">Reference proteome</keyword>
<evidence type="ECO:0000313" key="2">
    <source>
        <dbReference type="Proteomes" id="UP000198775"/>
    </source>
</evidence>
<dbReference type="Proteomes" id="UP000198775">
    <property type="component" value="Unassembled WGS sequence"/>
</dbReference>